<reference evidence="3 4" key="2">
    <citation type="journal article" date="2012" name="Eukaryot. Cell">
        <title>Genome update of Botrytis cinerea strains B05.10 and T4.</title>
        <authorList>
            <person name="Staats M."/>
            <person name="van Kan J.A."/>
        </authorList>
    </citation>
    <scope>NUCLEOTIDE SEQUENCE [LARGE SCALE GENOMIC DNA]</scope>
    <source>
        <strain evidence="3 4">B05.10</strain>
    </source>
</reference>
<keyword evidence="2" id="KW-0812">Transmembrane</keyword>
<dbReference type="EMBL" id="CP009807">
    <property type="protein sequence ID" value="ATZ48343.1"/>
    <property type="molecule type" value="Genomic_DNA"/>
</dbReference>
<keyword evidence="4" id="KW-1185">Reference proteome</keyword>
<dbReference type="AlphaFoldDB" id="A0A384JCR9"/>
<dbReference type="OrthoDB" id="3548001at2759"/>
<evidence type="ECO:0000313" key="3">
    <source>
        <dbReference type="EMBL" id="ATZ48343.1"/>
    </source>
</evidence>
<evidence type="ECO:0000256" key="1">
    <source>
        <dbReference type="SAM" id="MobiDB-lite"/>
    </source>
</evidence>
<protein>
    <submittedName>
        <fullName evidence="3">Uncharacterized protein</fullName>
    </submittedName>
</protein>
<gene>
    <name evidence="3" type="ORF">BCIN_03g05680</name>
</gene>
<reference evidence="3 4" key="3">
    <citation type="journal article" date="2017" name="Mol. Plant Pathol.">
        <title>A gapless genome sequence of the fungus Botrytis cinerea.</title>
        <authorList>
            <person name="Van Kan J.A."/>
            <person name="Stassen J.H."/>
            <person name="Mosbach A."/>
            <person name="Van Der Lee T.A."/>
            <person name="Faino L."/>
            <person name="Farmer A.D."/>
            <person name="Papasotiriou D.G."/>
            <person name="Zhou S."/>
            <person name="Seidl M.F."/>
            <person name="Cottam E."/>
            <person name="Edel D."/>
            <person name="Hahn M."/>
            <person name="Schwartz D.C."/>
            <person name="Dietrich R.A."/>
            <person name="Widdison S."/>
            <person name="Scalliet G."/>
        </authorList>
    </citation>
    <scope>NUCLEOTIDE SEQUENCE [LARGE SCALE GENOMIC DNA]</scope>
    <source>
        <strain evidence="3 4">B05.10</strain>
    </source>
</reference>
<dbReference type="RefSeq" id="XP_001560864.1">
    <property type="nucleotide sequence ID" value="XM_001560814.2"/>
</dbReference>
<keyword evidence="2" id="KW-1133">Transmembrane helix</keyword>
<feature type="transmembrane region" description="Helical" evidence="2">
    <location>
        <begin position="43"/>
        <end position="61"/>
    </location>
</feature>
<dbReference type="KEGG" id="bfu:BCIN_03g05680"/>
<feature type="transmembrane region" description="Helical" evidence="2">
    <location>
        <begin position="382"/>
        <end position="406"/>
    </location>
</feature>
<name>A0A384JCR9_BOTFB</name>
<proteinExistence type="predicted"/>
<feature type="region of interest" description="Disordered" evidence="1">
    <location>
        <begin position="1"/>
        <end position="22"/>
    </location>
</feature>
<evidence type="ECO:0000313" key="4">
    <source>
        <dbReference type="Proteomes" id="UP000001798"/>
    </source>
</evidence>
<evidence type="ECO:0000256" key="2">
    <source>
        <dbReference type="SAM" id="Phobius"/>
    </source>
</evidence>
<keyword evidence="2" id="KW-0472">Membrane</keyword>
<reference evidence="3 4" key="1">
    <citation type="journal article" date="2011" name="PLoS Genet.">
        <title>Genomic analysis of the necrotrophic fungal pathogens Sclerotinia sclerotiorum and Botrytis cinerea.</title>
        <authorList>
            <person name="Amselem J."/>
            <person name="Cuomo C.A."/>
            <person name="van Kan J.A."/>
            <person name="Viaud M."/>
            <person name="Benito E.P."/>
            <person name="Couloux A."/>
            <person name="Coutinho P.M."/>
            <person name="de Vries R.P."/>
            <person name="Dyer P.S."/>
            <person name="Fillinger S."/>
            <person name="Fournier E."/>
            <person name="Gout L."/>
            <person name="Hahn M."/>
            <person name="Kohn L."/>
            <person name="Lapalu N."/>
            <person name="Plummer K.M."/>
            <person name="Pradier J.M."/>
            <person name="Quevillon E."/>
            <person name="Sharon A."/>
            <person name="Simon A."/>
            <person name="ten Have A."/>
            <person name="Tudzynski B."/>
            <person name="Tudzynski P."/>
            <person name="Wincker P."/>
            <person name="Andrew M."/>
            <person name="Anthouard V."/>
            <person name="Beever R.E."/>
            <person name="Beffa R."/>
            <person name="Benoit I."/>
            <person name="Bouzid O."/>
            <person name="Brault B."/>
            <person name="Chen Z."/>
            <person name="Choquer M."/>
            <person name="Collemare J."/>
            <person name="Cotton P."/>
            <person name="Danchin E.G."/>
            <person name="Da Silva C."/>
            <person name="Gautier A."/>
            <person name="Giraud C."/>
            <person name="Giraud T."/>
            <person name="Gonzalez C."/>
            <person name="Grossetete S."/>
            <person name="Guldener U."/>
            <person name="Henrissat B."/>
            <person name="Howlett B.J."/>
            <person name="Kodira C."/>
            <person name="Kretschmer M."/>
            <person name="Lappartient A."/>
            <person name="Leroch M."/>
            <person name="Levis C."/>
            <person name="Mauceli E."/>
            <person name="Neuveglise C."/>
            <person name="Oeser B."/>
            <person name="Pearson M."/>
            <person name="Poulain J."/>
            <person name="Poussereau N."/>
            <person name="Quesneville H."/>
            <person name="Rascle C."/>
            <person name="Schumacher J."/>
            <person name="Segurens B."/>
            <person name="Sexton A."/>
            <person name="Silva E."/>
            <person name="Sirven C."/>
            <person name="Soanes D.M."/>
            <person name="Talbot N.J."/>
            <person name="Templeton M."/>
            <person name="Yandava C."/>
            <person name="Yarden O."/>
            <person name="Zeng Q."/>
            <person name="Rollins J.A."/>
            <person name="Lebrun M.H."/>
            <person name="Dickman M."/>
        </authorList>
    </citation>
    <scope>NUCLEOTIDE SEQUENCE [LARGE SCALE GENOMIC DNA]</scope>
    <source>
        <strain evidence="3 4">B05.10</strain>
    </source>
</reference>
<dbReference type="VEuPathDB" id="FungiDB:Bcin03g05680"/>
<organism evidence="3 4">
    <name type="scientific">Botryotinia fuckeliana (strain B05.10)</name>
    <name type="common">Noble rot fungus</name>
    <name type="synonym">Botrytis cinerea</name>
    <dbReference type="NCBI Taxonomy" id="332648"/>
    <lineage>
        <taxon>Eukaryota</taxon>
        <taxon>Fungi</taxon>
        <taxon>Dikarya</taxon>
        <taxon>Ascomycota</taxon>
        <taxon>Pezizomycotina</taxon>
        <taxon>Leotiomycetes</taxon>
        <taxon>Helotiales</taxon>
        <taxon>Sclerotiniaceae</taxon>
        <taxon>Botrytis</taxon>
    </lineage>
</organism>
<dbReference type="Proteomes" id="UP000001798">
    <property type="component" value="Chromosome 3"/>
</dbReference>
<accession>A0A384JCR9</accession>
<sequence length="415" mass="45774">MESSRSGVASPNEKLPITTFDSTAQEKNRVAARGHESRSLKIAIQYLAVVILLNIFLYNTVRYSSVETTKFGGCSHENGPLGSSEYKNDIGKFSSELKSGDRSHEKDRPSAWLLEAAGAYTTKTSVSFSDVTDICANYSGDYSSLHCTTNTIASILLLSNSIVSLRSELINFTTPHLFNGRPLDPNFDPPALLDMMYPNPPEFPRTVPYHITHTIGSSVQHVGYYCPLSSPCTNPLFSISTHEDIPMLFTFSHSILGTHTNSLKFSFGTATGYHFSTNGFANGGFDILLEKAESPMLDPKSDYSQMKQEVHCLLSDGLKLPGLFFNIHSPGFREKGLHGEISPWTRNERSEIERMETILTPGQNMATCAAVIATRHSKKLELWLLGGSFLGLALSGVVVSLFARWLENRQGMIKL</sequence>
<dbReference type="GeneID" id="5441511"/>